<protein>
    <submittedName>
        <fullName evidence="1">Uncharacterized protein</fullName>
    </submittedName>
</protein>
<accession>A0A358E2R0</accession>
<dbReference type="AlphaFoldDB" id="A0A358E2R0"/>
<dbReference type="EMBL" id="DONK01000252">
    <property type="protein sequence ID" value="HBU52771.1"/>
    <property type="molecule type" value="Genomic_DNA"/>
</dbReference>
<reference evidence="1 2" key="1">
    <citation type="journal article" date="2018" name="Nat. Biotechnol.">
        <title>A standardized bacterial taxonomy based on genome phylogeny substantially revises the tree of life.</title>
        <authorList>
            <person name="Parks D.H."/>
            <person name="Chuvochina M."/>
            <person name="Waite D.W."/>
            <person name="Rinke C."/>
            <person name="Skarshewski A."/>
            <person name="Chaumeil P.A."/>
            <person name="Hugenholtz P."/>
        </authorList>
    </citation>
    <scope>NUCLEOTIDE SEQUENCE [LARGE SCALE GENOMIC DNA]</scope>
    <source>
        <strain evidence="1">UBA11621</strain>
    </source>
</reference>
<dbReference type="Proteomes" id="UP000264779">
    <property type="component" value="Unassembled WGS sequence"/>
</dbReference>
<evidence type="ECO:0000313" key="1">
    <source>
        <dbReference type="EMBL" id="HBU52771.1"/>
    </source>
</evidence>
<comment type="caution">
    <text evidence="1">The sequence shown here is derived from an EMBL/GenBank/DDBJ whole genome shotgun (WGS) entry which is preliminary data.</text>
</comment>
<organism evidence="1 2">
    <name type="scientific">Alteromonas australica</name>
    <dbReference type="NCBI Taxonomy" id="589873"/>
    <lineage>
        <taxon>Bacteria</taxon>
        <taxon>Pseudomonadati</taxon>
        <taxon>Pseudomonadota</taxon>
        <taxon>Gammaproteobacteria</taxon>
        <taxon>Alteromonadales</taxon>
        <taxon>Alteromonadaceae</taxon>
        <taxon>Alteromonas/Salinimonas group</taxon>
        <taxon>Alteromonas</taxon>
    </lineage>
</organism>
<name>A0A358E2R0_9ALTE</name>
<sequence length="63" mass="7339">MGKKDRVRLPKPCDNCAINADTQFRIRCGDEDTWRIVCKACQERAKASNGYMYGGTWKRKKRN</sequence>
<evidence type="ECO:0000313" key="2">
    <source>
        <dbReference type="Proteomes" id="UP000264779"/>
    </source>
</evidence>
<gene>
    <name evidence="1" type="ORF">DEB45_16080</name>
</gene>
<proteinExistence type="predicted"/>